<dbReference type="EMBL" id="SULI01000005">
    <property type="protein sequence ID" value="TKZ21295.1"/>
    <property type="molecule type" value="Genomic_DNA"/>
</dbReference>
<reference evidence="2 3" key="1">
    <citation type="submission" date="2019-04" db="EMBL/GenBank/DDBJ databases">
        <title>Genome sequence of Pelagicola litoralis CL-ES2.</title>
        <authorList>
            <person name="Cao J."/>
        </authorList>
    </citation>
    <scope>NUCLEOTIDE SEQUENCE [LARGE SCALE GENOMIC DNA]</scope>
    <source>
        <strain evidence="2 3">CL-ES2</strain>
    </source>
</reference>
<name>A0A4U7N601_9RHOB</name>
<comment type="caution">
    <text evidence="2">The sequence shown here is derived from an EMBL/GenBank/DDBJ whole genome shotgun (WGS) entry which is preliminary data.</text>
</comment>
<dbReference type="AlphaFoldDB" id="A0A4U7N601"/>
<proteinExistence type="predicted"/>
<protein>
    <submittedName>
        <fullName evidence="2">DUF2063 domain-containing protein</fullName>
    </submittedName>
</protein>
<dbReference type="OrthoDB" id="4146344at2"/>
<dbReference type="InterPro" id="IPR018640">
    <property type="entry name" value="DUF2063"/>
</dbReference>
<dbReference type="Pfam" id="PF09836">
    <property type="entry name" value="DUF2063"/>
    <property type="match status" value="1"/>
</dbReference>
<evidence type="ECO:0000313" key="2">
    <source>
        <dbReference type="EMBL" id="TKZ21295.1"/>
    </source>
</evidence>
<sequence length="249" mass="26904">MSVSQTDFRTAILSAETPVPTGLVDAQGRAAGRRFDVYRNNVAVSLTEALETGFPVIAKLLGDENFKAIAGVFLRQSPPSSPLMMQYGDEFPRFLANFEPLAHIGYLADIAQMELALRRSYHAADCAPLTSETLGAIAPDDLAEQKLGIAPSTQIIQSAWPIFDIWTFNMIDGAPKPRAIAQDVIITRPDFDPEPHILPTGGADFLCELRAGQTLGDAAETTIAQHPNFDLGACLGQLLEHQALTSLTK</sequence>
<organism evidence="2 3">
    <name type="scientific">Shimia litoralis</name>
    <dbReference type="NCBI Taxonomy" id="420403"/>
    <lineage>
        <taxon>Bacteria</taxon>
        <taxon>Pseudomonadati</taxon>
        <taxon>Pseudomonadota</taxon>
        <taxon>Alphaproteobacteria</taxon>
        <taxon>Rhodobacterales</taxon>
        <taxon>Roseobacteraceae</taxon>
    </lineage>
</organism>
<evidence type="ECO:0000259" key="1">
    <source>
        <dbReference type="Pfam" id="PF09836"/>
    </source>
</evidence>
<accession>A0A4U7N601</accession>
<dbReference type="RefSeq" id="WP_138015498.1">
    <property type="nucleotide sequence ID" value="NZ_SULI01000005.1"/>
</dbReference>
<dbReference type="Gene3D" id="1.10.150.690">
    <property type="entry name" value="DUF2063"/>
    <property type="match status" value="1"/>
</dbReference>
<feature type="domain" description="Putative DNA-binding" evidence="1">
    <location>
        <begin position="5"/>
        <end position="95"/>
    </location>
</feature>
<keyword evidence="3" id="KW-1185">Reference proteome</keyword>
<dbReference type="InterPro" id="IPR044922">
    <property type="entry name" value="DUF2063_N_sf"/>
</dbReference>
<dbReference type="Proteomes" id="UP000306575">
    <property type="component" value="Unassembled WGS sequence"/>
</dbReference>
<gene>
    <name evidence="2" type="ORF">FAP39_06010</name>
</gene>
<evidence type="ECO:0000313" key="3">
    <source>
        <dbReference type="Proteomes" id="UP000306575"/>
    </source>
</evidence>